<feature type="domain" description="Nucleotidyltransferase-like" evidence="1">
    <location>
        <begin position="134"/>
        <end position="237"/>
    </location>
</feature>
<protein>
    <recommendedName>
        <fullName evidence="1">Nucleotidyltransferase-like domain-containing protein</fullName>
    </recommendedName>
</protein>
<keyword evidence="3" id="KW-1185">Reference proteome</keyword>
<evidence type="ECO:0000313" key="2">
    <source>
        <dbReference type="EMBL" id="QKV54722.1"/>
    </source>
</evidence>
<name>A0A6N1X9Q3_9BURK</name>
<gene>
    <name evidence="2" type="ORF">HUK68_18485</name>
</gene>
<sequence length="318" mass="36156">MSIQFGRIKIYFPIHTANLMTALCHQPIPDSAALQIINSTTIYEEYLRAQQKAQHLKGGMYWKKQGPYEYLVRTSVDNLQRRLGPRTSETEAIYNSFVALKQEENSRLLSLREALDDAQRLNRAVRAGHVPNILISILRRLQDEGMMEHFVVIGPQAIYAYEAAAGVRITSASSDRSPEWLRNIGTQVSLLTDLPKKDEPLIARIFQRLDPTFTWKKASRLTARNARGFEVNLYRSRAMLGGQYSAMRTWRTPRFVTPIISINGIMAMMQTISPSGFVKLKREELDAPVCPNNAAQDQCLVDAVQRLLDTGTLLEQRF</sequence>
<dbReference type="Proteomes" id="UP000509579">
    <property type="component" value="Chromosome"/>
</dbReference>
<dbReference type="InterPro" id="IPR058575">
    <property type="entry name" value="NTP_transf_8_dom"/>
</dbReference>
<dbReference type="EMBL" id="CP054840">
    <property type="protein sequence ID" value="QKV54722.1"/>
    <property type="molecule type" value="Genomic_DNA"/>
</dbReference>
<proteinExistence type="predicted"/>
<evidence type="ECO:0000259" key="1">
    <source>
        <dbReference type="Pfam" id="PF12281"/>
    </source>
</evidence>
<organism evidence="2 3">
    <name type="scientific">Comamonas antarctica</name>
    <dbReference type="NCBI Taxonomy" id="2743470"/>
    <lineage>
        <taxon>Bacteria</taxon>
        <taxon>Pseudomonadati</taxon>
        <taxon>Pseudomonadota</taxon>
        <taxon>Betaproteobacteria</taxon>
        <taxon>Burkholderiales</taxon>
        <taxon>Comamonadaceae</taxon>
        <taxon>Comamonas</taxon>
    </lineage>
</organism>
<dbReference type="Pfam" id="PF12281">
    <property type="entry name" value="NTP_transf_8"/>
    <property type="match status" value="1"/>
</dbReference>
<evidence type="ECO:0000313" key="3">
    <source>
        <dbReference type="Proteomes" id="UP000509579"/>
    </source>
</evidence>
<dbReference type="AlphaFoldDB" id="A0A6N1X9Q3"/>
<reference evidence="2 3" key="1">
    <citation type="submission" date="2020-06" db="EMBL/GenBank/DDBJ databases">
        <title>Acidovorax antarctica sp. nov., isolated from Corinth ice sheet soil, Antarctic Fields Peninsula.</title>
        <authorList>
            <person name="Xu Q."/>
            <person name="Peng F."/>
        </authorList>
    </citation>
    <scope>NUCLEOTIDE SEQUENCE [LARGE SCALE GENOMIC DNA]</scope>
    <source>
        <strain evidence="2 3">16-35-5</strain>
    </source>
</reference>
<accession>A0A6N1X9Q3</accession>
<dbReference type="KEGG" id="aant:HUK68_18485"/>
<dbReference type="RefSeq" id="WP_175505519.1">
    <property type="nucleotide sequence ID" value="NZ_CP054840.1"/>
</dbReference>